<feature type="region of interest" description="Disordered" evidence="1">
    <location>
        <begin position="645"/>
        <end position="673"/>
    </location>
</feature>
<proteinExistence type="predicted"/>
<feature type="compositionally biased region" description="Low complexity" evidence="1">
    <location>
        <begin position="354"/>
        <end position="375"/>
    </location>
</feature>
<dbReference type="InterPro" id="IPR008936">
    <property type="entry name" value="Rho_GTPase_activation_prot"/>
</dbReference>
<dbReference type="Gene3D" id="1.10.555.10">
    <property type="entry name" value="Rho GTPase activation protein"/>
    <property type="match status" value="1"/>
</dbReference>
<feature type="region of interest" description="Disordered" evidence="1">
    <location>
        <begin position="856"/>
        <end position="970"/>
    </location>
</feature>
<feature type="domain" description="Rho-GAP" evidence="2">
    <location>
        <begin position="62"/>
        <end position="242"/>
    </location>
</feature>
<evidence type="ECO:0000256" key="1">
    <source>
        <dbReference type="SAM" id="MobiDB-lite"/>
    </source>
</evidence>
<name>A0AA39F8A3_9HYME</name>
<feature type="compositionally biased region" description="Polar residues" evidence="1">
    <location>
        <begin position="898"/>
        <end position="915"/>
    </location>
</feature>
<dbReference type="Pfam" id="PF00620">
    <property type="entry name" value="RhoGAP"/>
    <property type="match status" value="1"/>
</dbReference>
<dbReference type="EMBL" id="JAQQBS010001422">
    <property type="protein sequence ID" value="KAK0164808.1"/>
    <property type="molecule type" value="Genomic_DNA"/>
</dbReference>
<feature type="region of interest" description="Disordered" evidence="1">
    <location>
        <begin position="316"/>
        <end position="387"/>
    </location>
</feature>
<evidence type="ECO:0000313" key="4">
    <source>
        <dbReference type="Proteomes" id="UP001168990"/>
    </source>
</evidence>
<gene>
    <name evidence="3" type="ORF">PV328_003382</name>
</gene>
<dbReference type="InterPro" id="IPR000198">
    <property type="entry name" value="RhoGAP_dom"/>
</dbReference>
<reference evidence="3" key="2">
    <citation type="submission" date="2023-03" db="EMBL/GenBank/DDBJ databases">
        <authorList>
            <person name="Inwood S.N."/>
            <person name="Skelly J.G."/>
            <person name="Guhlin J."/>
            <person name="Harrop T.W.R."/>
            <person name="Goldson S.G."/>
            <person name="Dearden P.K."/>
        </authorList>
    </citation>
    <scope>NUCLEOTIDE SEQUENCE</scope>
    <source>
        <strain evidence="3">Irish</strain>
        <tissue evidence="3">Whole body</tissue>
    </source>
</reference>
<evidence type="ECO:0000313" key="3">
    <source>
        <dbReference type="EMBL" id="KAK0164808.1"/>
    </source>
</evidence>
<dbReference type="SMART" id="SM00324">
    <property type="entry name" value="RhoGAP"/>
    <property type="match status" value="1"/>
</dbReference>
<feature type="compositionally biased region" description="Basic residues" evidence="1">
    <location>
        <begin position="648"/>
        <end position="666"/>
    </location>
</feature>
<dbReference type="GO" id="GO:0005096">
    <property type="term" value="F:GTPase activator activity"/>
    <property type="evidence" value="ECO:0007669"/>
    <property type="project" value="TreeGrafter"/>
</dbReference>
<organism evidence="3 4">
    <name type="scientific">Microctonus aethiopoides</name>
    <dbReference type="NCBI Taxonomy" id="144406"/>
    <lineage>
        <taxon>Eukaryota</taxon>
        <taxon>Metazoa</taxon>
        <taxon>Ecdysozoa</taxon>
        <taxon>Arthropoda</taxon>
        <taxon>Hexapoda</taxon>
        <taxon>Insecta</taxon>
        <taxon>Pterygota</taxon>
        <taxon>Neoptera</taxon>
        <taxon>Endopterygota</taxon>
        <taxon>Hymenoptera</taxon>
        <taxon>Apocrita</taxon>
        <taxon>Ichneumonoidea</taxon>
        <taxon>Braconidae</taxon>
        <taxon>Euphorinae</taxon>
        <taxon>Microctonus</taxon>
    </lineage>
</organism>
<dbReference type="PANTHER" id="PTHR15670">
    <property type="entry name" value="RHO GTPASE ACTIVATING PROTEIN 11A"/>
    <property type="match status" value="1"/>
</dbReference>
<dbReference type="InterPro" id="IPR042869">
    <property type="entry name" value="ARHGAP11A/B"/>
</dbReference>
<dbReference type="PANTHER" id="PTHR15670:SF4">
    <property type="entry name" value="RHO GTPASE-ACTIVATING PROTEIN 11A"/>
    <property type="match status" value="1"/>
</dbReference>
<comment type="caution">
    <text evidence="3">The sequence shown here is derived from an EMBL/GenBank/DDBJ whole genome shotgun (WGS) entry which is preliminary data.</text>
</comment>
<dbReference type="AlphaFoldDB" id="A0AA39F8A3"/>
<dbReference type="Proteomes" id="UP001168990">
    <property type="component" value="Unassembled WGS sequence"/>
</dbReference>
<feature type="compositionally biased region" description="Polar residues" evidence="1">
    <location>
        <begin position="317"/>
        <end position="326"/>
    </location>
</feature>
<reference evidence="3" key="1">
    <citation type="journal article" date="2023" name="bioRxiv">
        <title>Scaffold-level genome assemblies of two parasitoid biocontrol wasps reveal the parthenogenesis mechanism and an associated novel virus.</title>
        <authorList>
            <person name="Inwood S."/>
            <person name="Skelly J."/>
            <person name="Guhlin J."/>
            <person name="Harrop T."/>
            <person name="Goldson S."/>
            <person name="Dearden P."/>
        </authorList>
    </citation>
    <scope>NUCLEOTIDE SEQUENCE</scope>
    <source>
        <strain evidence="3">Irish</strain>
        <tissue evidence="3">Whole body</tissue>
    </source>
</reference>
<feature type="region of interest" description="Disordered" evidence="1">
    <location>
        <begin position="1007"/>
        <end position="1053"/>
    </location>
</feature>
<dbReference type="GO" id="GO:0007165">
    <property type="term" value="P:signal transduction"/>
    <property type="evidence" value="ECO:0007669"/>
    <property type="project" value="InterPro"/>
</dbReference>
<sequence length="1065" mass="120213">MLINDVLDRDRVFDIVANSLRTLGVKPRVKRYTRKVDNIDKHGDYSKKIFNVPLSHQPLEGVQLSSGAIVHVPIFIKQTIMFLDKHINQEGLFRKAGSQARQKELVSRLDSGNGLGDKYQGIDVANCLKKYFRDLPEPIIPFAYHDLFVRCGMLKISKVEAILMACLLLPSVHLNTLAVFMDFLKKVSLHESQNKMSTDNLAKVIGPNIMPLRETTMSAMQTRLEAHLTIVKILIENAKRIGVLPKNITDIIQNDLYHSAEMEIERINEDRFKEKKKKHRSGSLTRMFNGLKKIVGKNGSPEANLPINGIQMKDSAVESTNISPNKSLKKRKIAELSMPPPNMKKKRNSLDAKSTISTPIPSTSSRLSLSRNSNNATDKSSAIPKSRTRKYMPYNAHADGVDQKIDKSKILGLNLDRFISHSRQKINNFEVEKKINTTSPIERRWSLASSTQSSLIKPKSQNRSASVLIISPSVKRQSDLFPKNNNECYDRVFMDASVNLSDENIQRNVIDSIGQQRRRSSRRHSFMNDNLNKSLFTNDHSIKNIDTENDEYVKIPKSEYEEIKNRVSAIESRISQEFNNITDHNLTKKLPIDTASEVQNEYEKTLGEAGIESINSADHLARRLSKELKIRRSAEHKVIRSPSARKIGNLRRRSQEKPVGSRKRVSRISSWQVSDKSETNNSIMSNKLQSAGNNLDSFCSDATNARLSYLHRQLCTLISHTAEHTGSLSSDDEIPGEIIKPLKSINGIRRASSFHGSGHIGEAVYYNNQVGDLRKANSQQNIVYENRKSPSYNSKALEIREKKLSWKDASAYLECETPTKSMHTPNVIQTGRPSIAKLRTQNAGMVLAKAKLFDHNESKNSQESLGESYKVKSGQRRSKEFKVITPTETAHKKKCKSPKNNGGRSKIVPTSNDTNPIAYIDYQSFDKRGNRRPSPTCDQENRRTTSEFMLSSRTDTSKSTNANSTNSSSRIHTTTLSLMTHDTNIVNRVTEHDELTTTSVINTPHIKKPLSMKTPKSARSLARRPPIDGRRTPLKAVPTSLSTPKRHSPRTTFKSRQITRNININ</sequence>
<dbReference type="PROSITE" id="PS50238">
    <property type="entry name" value="RHOGAP"/>
    <property type="match status" value="1"/>
</dbReference>
<keyword evidence="4" id="KW-1185">Reference proteome</keyword>
<feature type="compositionally biased region" description="Low complexity" evidence="1">
    <location>
        <begin position="957"/>
        <end position="969"/>
    </location>
</feature>
<protein>
    <recommendedName>
        <fullName evidence="2">Rho-GAP domain-containing protein</fullName>
    </recommendedName>
</protein>
<dbReference type="SUPFAM" id="SSF48350">
    <property type="entry name" value="GTPase activation domain, GAP"/>
    <property type="match status" value="1"/>
</dbReference>
<accession>A0AA39F8A3</accession>
<evidence type="ECO:0000259" key="2">
    <source>
        <dbReference type="PROSITE" id="PS50238"/>
    </source>
</evidence>